<comment type="caution">
    <text evidence="15">Lacks conserved residue(s) required for the propagation of feature annotation.</text>
</comment>
<evidence type="ECO:0000256" key="9">
    <source>
        <dbReference type="ARBA" id="ARBA00022857"/>
    </source>
</evidence>
<reference evidence="19" key="2">
    <citation type="submission" date="2022-07" db="EMBL/GenBank/DDBJ databases">
        <authorList>
            <consortium name="Clinical and Environmental Microbiology Branch: Whole genome sequencing antimicrobial resistance pathogens in the healthcare setting"/>
        </authorList>
    </citation>
    <scope>NUCLEOTIDE SEQUENCE</scope>
    <source>
        <strain evidence="19">Stenotrophomonas_maltophilia_2021CK-00905</strain>
    </source>
</reference>
<comment type="pathway">
    <text evidence="1 15">Amino-acid biosynthesis; L-methionine biosynthesis via de novo pathway; L-homoserine from L-aspartate: step 2/3.</text>
</comment>
<protein>
    <recommendedName>
        <fullName evidence="6 15">Aspartate-semialdehyde dehydrogenase</fullName>
        <shortName evidence="15">ASA dehydrogenase</shortName>
        <shortName evidence="15">ASADH</shortName>
        <ecNumber evidence="6 15">1.2.1.11</ecNumber>
    </recommendedName>
    <alternativeName>
        <fullName evidence="15">Aspartate-beta-semialdehyde dehydrogenase</fullName>
    </alternativeName>
</protein>
<dbReference type="GO" id="GO:0050661">
    <property type="term" value="F:NADP binding"/>
    <property type="evidence" value="ECO:0007669"/>
    <property type="project" value="UniProtKB-UniRule"/>
</dbReference>
<dbReference type="Pfam" id="PF02774">
    <property type="entry name" value="Semialdhyde_dhC"/>
    <property type="match status" value="1"/>
</dbReference>
<comment type="function">
    <text evidence="15">Catalyzes the NADPH-dependent formation of L-aspartate-semialdehyde (L-ASA) by the reductive dephosphorylation of L-aspartyl-4-phosphate.</text>
</comment>
<evidence type="ECO:0000256" key="16">
    <source>
        <dbReference type="PIRSR" id="PIRSR000148-1"/>
    </source>
</evidence>
<feature type="binding site" evidence="15">
    <location>
        <begin position="44"/>
        <end position="45"/>
    </location>
    <ligand>
        <name>NADP(+)</name>
        <dbReference type="ChEBI" id="CHEBI:58349"/>
    </ligand>
</feature>
<dbReference type="CDD" id="cd18131">
    <property type="entry name" value="ASADH_C_bac_euk_like"/>
    <property type="match status" value="1"/>
</dbReference>
<feature type="active site" description="Acyl-thioester intermediate" evidence="15 16">
    <location>
        <position position="134"/>
    </location>
</feature>
<dbReference type="SMART" id="SM00859">
    <property type="entry name" value="Semialdhyde_dh"/>
    <property type="match status" value="1"/>
</dbReference>
<dbReference type="GO" id="GO:0004073">
    <property type="term" value="F:aspartate-semialdehyde dehydrogenase activity"/>
    <property type="evidence" value="ECO:0007669"/>
    <property type="project" value="UniProtKB-UniRule"/>
</dbReference>
<dbReference type="NCBIfam" id="NF005957">
    <property type="entry name" value="PRK08040.1"/>
    <property type="match status" value="1"/>
</dbReference>
<organism evidence="19 21">
    <name type="scientific">Stenotrophomonas maltophilia</name>
    <name type="common">Pseudomonas maltophilia</name>
    <name type="synonym">Xanthomonas maltophilia</name>
    <dbReference type="NCBI Taxonomy" id="40324"/>
    <lineage>
        <taxon>Bacteria</taxon>
        <taxon>Pseudomonadati</taxon>
        <taxon>Pseudomonadota</taxon>
        <taxon>Gammaproteobacteria</taxon>
        <taxon>Lysobacterales</taxon>
        <taxon>Lysobacteraceae</taxon>
        <taxon>Stenotrophomonas</taxon>
        <taxon>Stenotrophomonas maltophilia group</taxon>
    </lineage>
</organism>
<dbReference type="GO" id="GO:0019877">
    <property type="term" value="P:diaminopimelate biosynthetic process"/>
    <property type="evidence" value="ECO:0007669"/>
    <property type="project" value="UniProtKB-UniRule"/>
</dbReference>
<evidence type="ECO:0000256" key="1">
    <source>
        <dbReference type="ARBA" id="ARBA00005021"/>
    </source>
</evidence>
<dbReference type="GO" id="GO:0009089">
    <property type="term" value="P:lysine biosynthetic process via diaminopimelate"/>
    <property type="evidence" value="ECO:0007669"/>
    <property type="project" value="UniProtKB-UniRule"/>
</dbReference>
<evidence type="ECO:0000313" key="19">
    <source>
        <dbReference type="EMBL" id="EKT4442540.1"/>
    </source>
</evidence>
<comment type="pathway">
    <text evidence="3 15">Amino-acid biosynthesis; L-threonine biosynthesis; L-threonine from L-aspartate: step 2/5.</text>
</comment>
<feature type="binding site" evidence="15">
    <location>
        <position position="321"/>
    </location>
    <ligand>
        <name>NADP(+)</name>
        <dbReference type="ChEBI" id="CHEBI:58349"/>
    </ligand>
</feature>
<comment type="pathway">
    <text evidence="2 15">Amino-acid biosynthesis; L-lysine biosynthesis via DAP pathway; (S)-tetrahydrodipicolinate from L-aspartate: step 2/4.</text>
</comment>
<dbReference type="NCBIfam" id="NF004224">
    <property type="entry name" value="PRK05671.1"/>
    <property type="match status" value="1"/>
</dbReference>
<dbReference type="GO" id="GO:0009097">
    <property type="term" value="P:isoleucine biosynthetic process"/>
    <property type="evidence" value="ECO:0007669"/>
    <property type="project" value="UniProtKB-UniRule"/>
</dbReference>
<evidence type="ECO:0000256" key="4">
    <source>
        <dbReference type="ARBA" id="ARBA00010584"/>
    </source>
</evidence>
<evidence type="ECO:0000256" key="7">
    <source>
        <dbReference type="ARBA" id="ARBA00022605"/>
    </source>
</evidence>
<dbReference type="PIRSF" id="PIRSF000148">
    <property type="entry name" value="ASA_dh"/>
    <property type="match status" value="1"/>
</dbReference>
<dbReference type="GO" id="GO:0051287">
    <property type="term" value="F:NAD binding"/>
    <property type="evidence" value="ECO:0007669"/>
    <property type="project" value="InterPro"/>
</dbReference>
<evidence type="ECO:0000256" key="2">
    <source>
        <dbReference type="ARBA" id="ARBA00005076"/>
    </source>
</evidence>
<comment type="subunit">
    <text evidence="5 15">Homodimer.</text>
</comment>
<evidence type="ECO:0000313" key="21">
    <source>
        <dbReference type="Proteomes" id="UP001214521"/>
    </source>
</evidence>
<keyword evidence="11 15" id="KW-0560">Oxidoreductase</keyword>
<dbReference type="InterPro" id="IPR012080">
    <property type="entry name" value="Asp_semialdehyde_DH"/>
</dbReference>
<feature type="binding site" evidence="15">
    <location>
        <begin position="16"/>
        <end position="19"/>
    </location>
    <ligand>
        <name>NADP(+)</name>
        <dbReference type="ChEBI" id="CHEBI:58349"/>
    </ligand>
</feature>
<reference evidence="18 20" key="1">
    <citation type="submission" date="2017-12" db="EMBL/GenBank/DDBJ databases">
        <title>Complete Genome Sequence of Stenotrophomonas maltophilia CSM2.</title>
        <authorList>
            <person name="Castro-Jaimes S."/>
            <person name="Lopez-Leal G."/>
            <person name="Barberena Jonas C."/>
            <person name="Bustos P."/>
            <person name="Perez-Oseguera A."/>
            <person name="Cevallos M.A."/>
        </authorList>
    </citation>
    <scope>NUCLEOTIDE SEQUENCE [LARGE SCALE GENOMIC DNA]</scope>
    <source>
        <strain evidence="18 20">CSM2</strain>
    </source>
</reference>
<proteinExistence type="inferred from homology"/>
<evidence type="ECO:0000256" key="3">
    <source>
        <dbReference type="ARBA" id="ARBA00005097"/>
    </source>
</evidence>
<dbReference type="RefSeq" id="WP_049445577.1">
    <property type="nucleotide sequence ID" value="NZ_CP015612.1"/>
</dbReference>
<sequence>MSNAQRSFHVAVVGATGAVGETMLSILAERDFPVGTLSVLASERSAGGEIEFNGQKVTVQDLATFDPTGVEIALFSAGGSVSKEYAPKFAAAGAVVIDNSSAFRYDDDVPLVVSEVNPEQVANRPRGIIANPNCSTMQMLVALAPLHRKYGIERINVSTYQSVSGGGRSATEELGKQTGQLLSFQEIDPQRFPVQIAFNLIPHIDDFQDNGFTKEEMKLIWETRKILGDDSILVNPTAVRVPVFYGHSESVAIETRDKVTVAEARALLEQSPGIEVVDRHEAGGYPTPVTHASGTDAVYVGRIREDLSHPRGLNLWIVSDNVRKGAALNAVQLAELVAAEQR</sequence>
<evidence type="ECO:0000256" key="6">
    <source>
        <dbReference type="ARBA" id="ARBA00013120"/>
    </source>
</evidence>
<feature type="binding site" evidence="15">
    <location>
        <begin position="164"/>
        <end position="165"/>
    </location>
    <ligand>
        <name>NADP(+)</name>
        <dbReference type="ChEBI" id="CHEBI:58349"/>
    </ligand>
</feature>
<keyword evidence="8 15" id="KW-0791">Threonine biosynthesis</keyword>
<dbReference type="SUPFAM" id="SSF55347">
    <property type="entry name" value="Glyceraldehyde-3-phosphate dehydrogenase-like, C-terminal domain"/>
    <property type="match status" value="1"/>
</dbReference>
<keyword evidence="7 15" id="KW-0028">Amino-acid biosynthesis</keyword>
<dbReference type="PANTHER" id="PTHR46278:SF2">
    <property type="entry name" value="ASPARTATE-SEMIALDEHYDE DEHYDROGENASE"/>
    <property type="match status" value="1"/>
</dbReference>
<feature type="binding site" evidence="15">
    <location>
        <position position="240"/>
    </location>
    <ligand>
        <name>substrate</name>
    </ligand>
</feature>
<evidence type="ECO:0000313" key="18">
    <source>
        <dbReference type="EMBL" id="AUI08466.1"/>
    </source>
</evidence>
<evidence type="ECO:0000256" key="14">
    <source>
        <dbReference type="ARBA" id="ARBA00047891"/>
    </source>
</evidence>
<feature type="active site" description="Proton acceptor" evidence="15 16">
    <location>
        <position position="247"/>
    </location>
</feature>
<name>A0A0J8STQ9_STEMA</name>
<comment type="similarity">
    <text evidence="4 15">Belongs to the aspartate-semialdehyde dehydrogenase family.</text>
</comment>
<feature type="binding site" evidence="15">
    <location>
        <position position="161"/>
    </location>
    <ligand>
        <name>substrate</name>
    </ligand>
</feature>
<feature type="binding site" evidence="15">
    <location>
        <position position="104"/>
    </location>
    <ligand>
        <name>phosphate</name>
        <dbReference type="ChEBI" id="CHEBI:43474"/>
    </ligand>
</feature>
<keyword evidence="10 15" id="KW-0220">Diaminopimelate biosynthesis</keyword>
<dbReference type="GO" id="GO:0071266">
    <property type="term" value="P:'de novo' L-methionine biosynthetic process"/>
    <property type="evidence" value="ECO:0007669"/>
    <property type="project" value="UniProtKB-UniRule"/>
</dbReference>
<keyword evidence="9 15" id="KW-0521">NADP</keyword>
<keyword evidence="13 15" id="KW-0486">Methionine biosynthesis</keyword>
<comment type="catalytic activity">
    <reaction evidence="14 15">
        <text>L-aspartate 4-semialdehyde + phosphate + NADP(+) = 4-phospho-L-aspartate + NADPH + H(+)</text>
        <dbReference type="Rhea" id="RHEA:24284"/>
        <dbReference type="ChEBI" id="CHEBI:15378"/>
        <dbReference type="ChEBI" id="CHEBI:43474"/>
        <dbReference type="ChEBI" id="CHEBI:57535"/>
        <dbReference type="ChEBI" id="CHEBI:57783"/>
        <dbReference type="ChEBI" id="CHEBI:58349"/>
        <dbReference type="ChEBI" id="CHEBI:537519"/>
        <dbReference type="EC" id="1.2.1.11"/>
    </reaction>
</comment>
<gene>
    <name evidence="15" type="primary">asd</name>
    <name evidence="19" type="ORF">QEK83_003223</name>
    <name evidence="18" type="ORF">SmaCSM2_15300</name>
</gene>
<dbReference type="SUPFAM" id="SSF51735">
    <property type="entry name" value="NAD(P)-binding Rossmann-fold domains"/>
    <property type="match status" value="1"/>
</dbReference>
<keyword evidence="12 15" id="KW-0457">Lysine biosynthesis</keyword>
<dbReference type="CDD" id="cd02316">
    <property type="entry name" value="VcASADH2_like_N"/>
    <property type="match status" value="1"/>
</dbReference>
<dbReference type="HAMAP" id="MF_02121">
    <property type="entry name" value="ASADH"/>
    <property type="match status" value="1"/>
</dbReference>
<dbReference type="NCBIfam" id="TIGR01296">
    <property type="entry name" value="asd_B"/>
    <property type="match status" value="1"/>
</dbReference>
<dbReference type="InterPro" id="IPR000534">
    <property type="entry name" value="Semialdehyde_DH_NAD-bd"/>
</dbReference>
<evidence type="ECO:0000256" key="12">
    <source>
        <dbReference type="ARBA" id="ARBA00023154"/>
    </source>
</evidence>
<dbReference type="GO" id="GO:0046983">
    <property type="term" value="F:protein dimerization activity"/>
    <property type="evidence" value="ECO:0007669"/>
    <property type="project" value="InterPro"/>
</dbReference>
<dbReference type="InterPro" id="IPR005986">
    <property type="entry name" value="Asp_semialdehyde_DH_beta"/>
</dbReference>
<feature type="domain" description="Semialdehyde dehydrogenase NAD-binding" evidence="17">
    <location>
        <begin position="9"/>
        <end position="124"/>
    </location>
</feature>
<dbReference type="OrthoDB" id="9805684at2"/>
<dbReference type="NCBIfam" id="NF011456">
    <property type="entry name" value="PRK14874.1"/>
    <property type="match status" value="1"/>
</dbReference>
<dbReference type="EMBL" id="CP025298">
    <property type="protein sequence ID" value="AUI08466.1"/>
    <property type="molecule type" value="Genomic_DNA"/>
</dbReference>
<dbReference type="Proteomes" id="UP000234414">
    <property type="component" value="Chromosome"/>
</dbReference>
<dbReference type="AlphaFoldDB" id="A0A0J8STQ9"/>
<dbReference type="Gene3D" id="3.40.50.720">
    <property type="entry name" value="NAD(P)-binding Rossmann-like Domain"/>
    <property type="match status" value="1"/>
</dbReference>
<evidence type="ECO:0000256" key="15">
    <source>
        <dbReference type="HAMAP-Rule" id="MF_02121"/>
    </source>
</evidence>
<dbReference type="Pfam" id="PF01118">
    <property type="entry name" value="Semialdhyde_dh"/>
    <property type="match status" value="1"/>
</dbReference>
<accession>A0A0J8STQ9</accession>
<dbReference type="EC" id="1.2.1.11" evidence="6 15"/>
<dbReference type="PANTHER" id="PTHR46278">
    <property type="entry name" value="DEHYDROGENASE, PUTATIVE-RELATED"/>
    <property type="match status" value="1"/>
</dbReference>
<evidence type="ECO:0000256" key="13">
    <source>
        <dbReference type="ARBA" id="ARBA00023167"/>
    </source>
</evidence>
<evidence type="ECO:0000259" key="17">
    <source>
        <dbReference type="SMART" id="SM00859"/>
    </source>
</evidence>
<dbReference type="Proteomes" id="UP001214521">
    <property type="component" value="Unassembled WGS sequence"/>
</dbReference>
<dbReference type="Gene3D" id="3.30.360.10">
    <property type="entry name" value="Dihydrodipicolinate Reductase, domain 2"/>
    <property type="match status" value="1"/>
</dbReference>
<dbReference type="InterPro" id="IPR012280">
    <property type="entry name" value="Semialdhyde_DH_dimer_dom"/>
</dbReference>
<evidence type="ECO:0000256" key="5">
    <source>
        <dbReference type="ARBA" id="ARBA00011738"/>
    </source>
</evidence>
<evidence type="ECO:0000256" key="8">
    <source>
        <dbReference type="ARBA" id="ARBA00022697"/>
    </source>
</evidence>
<evidence type="ECO:0000256" key="11">
    <source>
        <dbReference type="ARBA" id="ARBA00023002"/>
    </source>
</evidence>
<dbReference type="EMBL" id="ABLOMU010000043">
    <property type="protein sequence ID" value="EKT4442540.1"/>
    <property type="molecule type" value="Genomic_DNA"/>
</dbReference>
<dbReference type="InterPro" id="IPR036291">
    <property type="entry name" value="NAD(P)-bd_dom_sf"/>
</dbReference>
<evidence type="ECO:0000256" key="10">
    <source>
        <dbReference type="ARBA" id="ARBA00022915"/>
    </source>
</evidence>
<evidence type="ECO:0000313" key="20">
    <source>
        <dbReference type="Proteomes" id="UP000234414"/>
    </source>
</evidence>
<dbReference type="GO" id="GO:0009088">
    <property type="term" value="P:threonine biosynthetic process"/>
    <property type="evidence" value="ECO:0007669"/>
    <property type="project" value="UniProtKB-UniRule"/>
</dbReference>